<keyword evidence="3" id="KW-1185">Reference proteome</keyword>
<dbReference type="PROSITE" id="PS51671">
    <property type="entry name" value="ACT"/>
    <property type="match status" value="1"/>
</dbReference>
<dbReference type="RefSeq" id="WP_078790724.1">
    <property type="nucleotide sequence ID" value="NZ_FUWR01000014.1"/>
</dbReference>
<accession>A0A1T4QP07</accession>
<dbReference type="EMBL" id="FUWR01000014">
    <property type="protein sequence ID" value="SKA04988.1"/>
    <property type="molecule type" value="Genomic_DNA"/>
</dbReference>
<protein>
    <submittedName>
        <fullName evidence="2">ACT domain protein</fullName>
    </submittedName>
</protein>
<dbReference type="Gene3D" id="3.30.2130.10">
    <property type="entry name" value="VC0802-like"/>
    <property type="match status" value="1"/>
</dbReference>
<dbReference type="CDD" id="cd04908">
    <property type="entry name" value="ACT_Bt0572_1"/>
    <property type="match status" value="1"/>
</dbReference>
<dbReference type="OrthoDB" id="9790662at2"/>
<proteinExistence type="predicted"/>
<evidence type="ECO:0000313" key="2">
    <source>
        <dbReference type="EMBL" id="SKA04988.1"/>
    </source>
</evidence>
<reference evidence="3" key="1">
    <citation type="submission" date="2017-02" db="EMBL/GenBank/DDBJ databases">
        <authorList>
            <person name="Varghese N."/>
            <person name="Submissions S."/>
        </authorList>
    </citation>
    <scope>NUCLEOTIDE SEQUENCE [LARGE SCALE GENOMIC DNA]</scope>
    <source>
        <strain evidence="3">ATCC BAA-34</strain>
    </source>
</reference>
<dbReference type="AlphaFoldDB" id="A0A1T4QP07"/>
<dbReference type="InterPro" id="IPR045739">
    <property type="entry name" value="ACT_dom_pair"/>
</dbReference>
<dbReference type="PANTHER" id="PTHR40099">
    <property type="entry name" value="ACETOLACTATE SYNTHASE, SMALL SUBUNIT"/>
    <property type="match status" value="1"/>
</dbReference>
<dbReference type="InterPro" id="IPR002912">
    <property type="entry name" value="ACT_dom"/>
</dbReference>
<dbReference type="InterPro" id="IPR045865">
    <property type="entry name" value="ACT-like_dom_sf"/>
</dbReference>
<evidence type="ECO:0000259" key="1">
    <source>
        <dbReference type="PROSITE" id="PS51671"/>
    </source>
</evidence>
<dbReference type="SUPFAM" id="SSF55021">
    <property type="entry name" value="ACT-like"/>
    <property type="match status" value="2"/>
</dbReference>
<dbReference type="STRING" id="115783.SAMN02745119_02461"/>
<dbReference type="CDD" id="cd04882">
    <property type="entry name" value="ACT_Bt0572_2"/>
    <property type="match status" value="1"/>
</dbReference>
<sequence length="143" mass="15715">MKVEQISIFIENKSGRLAEITRILGEAGINIRALSLADTSDFGILRLIVNEVEKAKAVLKDKGFTVSKTEVVAVEVPDQPGGLSTILQALDRDNTNVEYMYAFVERCGGNAVIIFRFDETDKAIATLTANNFNILAGERLYSM</sequence>
<dbReference type="Proteomes" id="UP000190102">
    <property type="component" value="Unassembled WGS sequence"/>
</dbReference>
<dbReference type="Pfam" id="PF19571">
    <property type="entry name" value="ACT_8"/>
    <property type="match status" value="1"/>
</dbReference>
<gene>
    <name evidence="2" type="ORF">SAMN02745119_02461</name>
</gene>
<evidence type="ECO:0000313" key="3">
    <source>
        <dbReference type="Proteomes" id="UP000190102"/>
    </source>
</evidence>
<organism evidence="2 3">
    <name type="scientific">Trichlorobacter thiogenes</name>
    <dbReference type="NCBI Taxonomy" id="115783"/>
    <lineage>
        <taxon>Bacteria</taxon>
        <taxon>Pseudomonadati</taxon>
        <taxon>Thermodesulfobacteriota</taxon>
        <taxon>Desulfuromonadia</taxon>
        <taxon>Geobacterales</taxon>
        <taxon>Geobacteraceae</taxon>
        <taxon>Trichlorobacter</taxon>
    </lineage>
</organism>
<name>A0A1T4QP07_9BACT</name>
<dbReference type="PANTHER" id="PTHR40099:SF1">
    <property type="entry name" value="ACETOLACTATE SYNTHASE, SMALL SUBUNIT"/>
    <property type="match status" value="1"/>
</dbReference>
<feature type="domain" description="ACT" evidence="1">
    <location>
        <begin position="5"/>
        <end position="74"/>
    </location>
</feature>